<accession>A0A089LNQ5</accession>
<feature type="domain" description="PRD" evidence="2">
    <location>
        <begin position="174"/>
        <end position="282"/>
    </location>
</feature>
<dbReference type="PANTHER" id="PTHR30185">
    <property type="entry name" value="CRYPTIC BETA-GLUCOSIDE BGL OPERON ANTITERMINATOR"/>
    <property type="match status" value="1"/>
</dbReference>
<dbReference type="OrthoDB" id="9813552at2"/>
<dbReference type="AlphaFoldDB" id="A0A089LNQ5"/>
<evidence type="ECO:0000256" key="1">
    <source>
        <dbReference type="ARBA" id="ARBA00022737"/>
    </source>
</evidence>
<dbReference type="HOGENOM" id="CLU_078802_0_0_9"/>
<dbReference type="Proteomes" id="UP000029507">
    <property type="component" value="Chromosome"/>
</dbReference>
<dbReference type="Gene3D" id="1.20.58.1950">
    <property type="match status" value="1"/>
</dbReference>
<keyword evidence="1" id="KW-0677">Repeat</keyword>
<dbReference type="SUPFAM" id="SSF63520">
    <property type="entry name" value="PTS-regulatory domain, PRD"/>
    <property type="match status" value="2"/>
</dbReference>
<dbReference type="STRING" id="169760.PSTEL_08885"/>
<gene>
    <name evidence="3" type="ORF">PSTEL_08885</name>
</gene>
<dbReference type="Pfam" id="PF00874">
    <property type="entry name" value="PRD"/>
    <property type="match status" value="2"/>
</dbReference>
<organism evidence="3 4">
    <name type="scientific">Paenibacillus stellifer</name>
    <dbReference type="NCBI Taxonomy" id="169760"/>
    <lineage>
        <taxon>Bacteria</taxon>
        <taxon>Bacillati</taxon>
        <taxon>Bacillota</taxon>
        <taxon>Bacilli</taxon>
        <taxon>Bacillales</taxon>
        <taxon>Paenibacillaceae</taxon>
        <taxon>Paenibacillus</taxon>
    </lineage>
</organism>
<dbReference type="InterPro" id="IPR036650">
    <property type="entry name" value="CAT_RNA-bd_dom_sf"/>
</dbReference>
<keyword evidence="4" id="KW-1185">Reference proteome</keyword>
<dbReference type="PROSITE" id="PS51372">
    <property type="entry name" value="PRD_2"/>
    <property type="match status" value="2"/>
</dbReference>
<evidence type="ECO:0000313" key="4">
    <source>
        <dbReference type="Proteomes" id="UP000029507"/>
    </source>
</evidence>
<reference evidence="3 4" key="1">
    <citation type="submission" date="2014-08" db="EMBL/GenBank/DDBJ databases">
        <title>Comparative genomics of the Paenibacillus odorifer group.</title>
        <authorList>
            <person name="den Bakker H.C."/>
            <person name="Tsai Y.-C."/>
            <person name="Martin N."/>
            <person name="Korlach J."/>
            <person name="Wiedmann M."/>
        </authorList>
    </citation>
    <scope>NUCLEOTIDE SEQUENCE [LARGE SCALE GENOMIC DNA]</scope>
    <source>
        <strain evidence="3 4">DSM 14472</strain>
    </source>
</reference>
<dbReference type="Gene3D" id="1.20.890.100">
    <property type="match status" value="1"/>
</dbReference>
<dbReference type="GO" id="GO:0003723">
    <property type="term" value="F:RNA binding"/>
    <property type="evidence" value="ECO:0007669"/>
    <property type="project" value="InterPro"/>
</dbReference>
<evidence type="ECO:0000313" key="3">
    <source>
        <dbReference type="EMBL" id="AIQ63191.1"/>
    </source>
</evidence>
<name>A0A089LNQ5_9BACL</name>
<dbReference type="GO" id="GO:0006355">
    <property type="term" value="P:regulation of DNA-templated transcription"/>
    <property type="evidence" value="ECO:0007669"/>
    <property type="project" value="InterPro"/>
</dbReference>
<dbReference type="NCBIfam" id="NF047357">
    <property type="entry name" value="antiterm_GlcT"/>
    <property type="match status" value="1"/>
</dbReference>
<dbReference type="RefSeq" id="WP_038694644.1">
    <property type="nucleotide sequence ID" value="NZ_CP009286.1"/>
</dbReference>
<dbReference type="PANTHER" id="PTHR30185:SF16">
    <property type="entry name" value="PROTEIN GLCT"/>
    <property type="match status" value="1"/>
</dbReference>
<feature type="domain" description="PRD" evidence="2">
    <location>
        <begin position="68"/>
        <end position="173"/>
    </location>
</feature>
<dbReference type="InterPro" id="IPR036634">
    <property type="entry name" value="PRD_sf"/>
</dbReference>
<dbReference type="KEGG" id="pste:PSTEL_08885"/>
<dbReference type="InterPro" id="IPR050661">
    <property type="entry name" value="BglG_antiterminators"/>
</dbReference>
<protein>
    <submittedName>
        <fullName evidence="3">PtsGHI operon antiterminator</fullName>
    </submittedName>
</protein>
<dbReference type="InterPro" id="IPR004341">
    <property type="entry name" value="CAT_RNA-bd_dom"/>
</dbReference>
<dbReference type="InterPro" id="IPR011608">
    <property type="entry name" value="PRD"/>
</dbReference>
<dbReference type="Gene3D" id="1.10.1790.10">
    <property type="entry name" value="PRD domain"/>
    <property type="match status" value="1"/>
</dbReference>
<dbReference type="EMBL" id="CP009286">
    <property type="protein sequence ID" value="AIQ63191.1"/>
    <property type="molecule type" value="Genomic_DNA"/>
</dbReference>
<dbReference type="SUPFAM" id="SSF50151">
    <property type="entry name" value="SacY-like RNA-binding domain"/>
    <property type="match status" value="1"/>
</dbReference>
<evidence type="ECO:0000259" key="2">
    <source>
        <dbReference type="PROSITE" id="PS51372"/>
    </source>
</evidence>
<dbReference type="Pfam" id="PF03123">
    <property type="entry name" value="CAT_RBD"/>
    <property type="match status" value="1"/>
</dbReference>
<dbReference type="Gene3D" id="2.30.24.10">
    <property type="entry name" value="CAT RNA-binding domain"/>
    <property type="match status" value="1"/>
</dbReference>
<dbReference type="SMART" id="SM01061">
    <property type="entry name" value="CAT_RBD"/>
    <property type="match status" value="1"/>
</dbReference>
<sequence>MGSISVAKVLNNNVIIADHPQYDEVVVIGKGIGFNRKVRDKIDLSAVEKMFILRNQQEQEQYKQLIPQVDEKLIETIHEIVLYIMQNSRKPLNEHIHIALTDHIAFAIRRYEQNVPFHNPFLYETREIYPDEYAMAEYSVHRINEKMGVDLPLDEIGFVALHIHSALSNRHISEVQKHSMLISDMVNLVENNLNYRIPRDSLDYSRLVTHLRFVLERLRRGETVQETSSLDGLMKREYPEMYSLAWKLTKVIEQRMHLSVYSAEVGYLTVHLQRLAQKKDDEADMNNRTGS</sequence>
<proteinExistence type="predicted"/>